<dbReference type="InterPro" id="IPR039205">
    <property type="entry name" value="NDUFA11"/>
</dbReference>
<evidence type="ECO:0000256" key="2">
    <source>
        <dbReference type="ARBA" id="ARBA00022692"/>
    </source>
</evidence>
<sequence>MAEDHPPQQDQVEGIYQPKDAVSATIKAALVTGSAGAFISTIQNVLTKTNYGAWGAVNKFGSTTALFTAMGGAYEFTKNASANLREKDDAWNAAYGGLSAGTMMGLRVRSAPAIVGYGAGLATLLYAFSFTGGSLAGYQHDPEVDEVTRKEYLRKNRRRPVEDTVMEVGEGRGVYAPGYEERRAQRIKEAYGIDVPRRSQAS</sequence>
<keyword evidence="3" id="KW-0999">Mitochondrion inner membrane</keyword>
<reference evidence="7" key="1">
    <citation type="submission" date="2023-07" db="EMBL/GenBank/DDBJ databases">
        <title>Black Yeasts Isolated from many extreme environments.</title>
        <authorList>
            <person name="Coleine C."/>
            <person name="Stajich J.E."/>
            <person name="Selbmann L."/>
        </authorList>
    </citation>
    <scope>NUCLEOTIDE SEQUENCE</scope>
    <source>
        <strain evidence="7">CCFEE 5485</strain>
    </source>
</reference>
<keyword evidence="6" id="KW-0472">Membrane</keyword>
<accession>A0AAE0WTL0</accession>
<keyword evidence="2" id="KW-0812">Transmembrane</keyword>
<dbReference type="GO" id="GO:0045271">
    <property type="term" value="C:respiratory chain complex I"/>
    <property type="evidence" value="ECO:0007669"/>
    <property type="project" value="InterPro"/>
</dbReference>
<evidence type="ECO:0008006" key="9">
    <source>
        <dbReference type="Google" id="ProtNLM"/>
    </source>
</evidence>
<dbReference type="Proteomes" id="UP001274830">
    <property type="component" value="Unassembled WGS sequence"/>
</dbReference>
<dbReference type="EMBL" id="JAUTXT010000007">
    <property type="protein sequence ID" value="KAK3677354.1"/>
    <property type="molecule type" value="Genomic_DNA"/>
</dbReference>
<dbReference type="PANTHER" id="PTHR21382:SF1">
    <property type="entry name" value="NADH DEHYDROGENASE [UBIQUINONE] 1 ALPHA SUBCOMPLEX SUBUNIT 11"/>
    <property type="match status" value="1"/>
</dbReference>
<name>A0AAE0WTL0_9PEZI</name>
<evidence type="ECO:0000313" key="8">
    <source>
        <dbReference type="Proteomes" id="UP001274830"/>
    </source>
</evidence>
<proteinExistence type="predicted"/>
<keyword evidence="8" id="KW-1185">Reference proteome</keyword>
<evidence type="ECO:0000256" key="3">
    <source>
        <dbReference type="ARBA" id="ARBA00022792"/>
    </source>
</evidence>
<protein>
    <recommendedName>
        <fullName evidence="9">NADH-ubiquinone oxidoreductase 213 kDa subunit</fullName>
    </recommendedName>
</protein>
<evidence type="ECO:0000313" key="7">
    <source>
        <dbReference type="EMBL" id="KAK3677354.1"/>
    </source>
</evidence>
<gene>
    <name evidence="7" type="ORF">LTR78_002892</name>
</gene>
<dbReference type="GO" id="GO:0006120">
    <property type="term" value="P:mitochondrial electron transport, NADH to ubiquinone"/>
    <property type="evidence" value="ECO:0007669"/>
    <property type="project" value="InterPro"/>
</dbReference>
<keyword evidence="4" id="KW-1133">Transmembrane helix</keyword>
<evidence type="ECO:0000256" key="5">
    <source>
        <dbReference type="ARBA" id="ARBA00023128"/>
    </source>
</evidence>
<dbReference type="PANTHER" id="PTHR21382">
    <property type="entry name" value="NADH-UBIQUINONE OXIDOREDUCTASE SUBUNIT"/>
    <property type="match status" value="1"/>
</dbReference>
<comment type="subcellular location">
    <subcellularLocation>
        <location evidence="1">Mitochondrion inner membrane</location>
        <topology evidence="1">Multi-pass membrane protein</topology>
    </subcellularLocation>
</comment>
<dbReference type="GO" id="GO:0005743">
    <property type="term" value="C:mitochondrial inner membrane"/>
    <property type="evidence" value="ECO:0007669"/>
    <property type="project" value="UniProtKB-SubCell"/>
</dbReference>
<comment type="caution">
    <text evidence="7">The sequence shown here is derived from an EMBL/GenBank/DDBJ whole genome shotgun (WGS) entry which is preliminary data.</text>
</comment>
<evidence type="ECO:0000256" key="4">
    <source>
        <dbReference type="ARBA" id="ARBA00022989"/>
    </source>
</evidence>
<dbReference type="AlphaFoldDB" id="A0AAE0WTL0"/>
<keyword evidence="5" id="KW-0496">Mitochondrion</keyword>
<evidence type="ECO:0000256" key="1">
    <source>
        <dbReference type="ARBA" id="ARBA00004448"/>
    </source>
</evidence>
<evidence type="ECO:0000256" key="6">
    <source>
        <dbReference type="ARBA" id="ARBA00023136"/>
    </source>
</evidence>
<organism evidence="7 8">
    <name type="scientific">Recurvomyces mirabilis</name>
    <dbReference type="NCBI Taxonomy" id="574656"/>
    <lineage>
        <taxon>Eukaryota</taxon>
        <taxon>Fungi</taxon>
        <taxon>Dikarya</taxon>
        <taxon>Ascomycota</taxon>
        <taxon>Pezizomycotina</taxon>
        <taxon>Dothideomycetes</taxon>
        <taxon>Dothideomycetidae</taxon>
        <taxon>Mycosphaerellales</taxon>
        <taxon>Teratosphaeriaceae</taxon>
        <taxon>Recurvomyces</taxon>
    </lineage>
</organism>